<evidence type="ECO:0000313" key="2">
    <source>
        <dbReference type="Proteomes" id="UP000828048"/>
    </source>
</evidence>
<proteinExistence type="predicted"/>
<dbReference type="Proteomes" id="UP000828048">
    <property type="component" value="Chromosome 11"/>
</dbReference>
<reference evidence="1 2" key="1">
    <citation type="journal article" date="2021" name="Hortic Res">
        <title>High-quality reference genome and annotation aids understanding of berry development for evergreen blueberry (Vaccinium darrowii).</title>
        <authorList>
            <person name="Yu J."/>
            <person name="Hulse-Kemp A.M."/>
            <person name="Babiker E."/>
            <person name="Staton M."/>
        </authorList>
    </citation>
    <scope>NUCLEOTIDE SEQUENCE [LARGE SCALE GENOMIC DNA]</scope>
    <source>
        <strain evidence="2">cv. NJ 8807/NJ 8810</strain>
        <tissue evidence="1">Young leaf</tissue>
    </source>
</reference>
<dbReference type="EMBL" id="CM037161">
    <property type="protein sequence ID" value="KAH7854373.1"/>
    <property type="molecule type" value="Genomic_DNA"/>
</dbReference>
<comment type="caution">
    <text evidence="1">The sequence shown here is derived from an EMBL/GenBank/DDBJ whole genome shotgun (WGS) entry which is preliminary data.</text>
</comment>
<protein>
    <submittedName>
        <fullName evidence="1">Uncharacterized protein</fullName>
    </submittedName>
</protein>
<organism evidence="1 2">
    <name type="scientific">Vaccinium darrowii</name>
    <dbReference type="NCBI Taxonomy" id="229202"/>
    <lineage>
        <taxon>Eukaryota</taxon>
        <taxon>Viridiplantae</taxon>
        <taxon>Streptophyta</taxon>
        <taxon>Embryophyta</taxon>
        <taxon>Tracheophyta</taxon>
        <taxon>Spermatophyta</taxon>
        <taxon>Magnoliopsida</taxon>
        <taxon>eudicotyledons</taxon>
        <taxon>Gunneridae</taxon>
        <taxon>Pentapetalae</taxon>
        <taxon>asterids</taxon>
        <taxon>Ericales</taxon>
        <taxon>Ericaceae</taxon>
        <taxon>Vaccinioideae</taxon>
        <taxon>Vaccinieae</taxon>
        <taxon>Vaccinium</taxon>
    </lineage>
</organism>
<name>A0ACB7YLJ4_9ERIC</name>
<gene>
    <name evidence="1" type="ORF">Vadar_013064</name>
</gene>
<sequence>MLFFALIGLVVVQTEGQQPYGPPIMVSQQAQTCSAQLGNVNVCAPFVLPGAANTNPSPECCTALQAVDHDCLCSTLRIAARLPSQCHLPPLSSCTGNY</sequence>
<accession>A0ACB7YLJ4</accession>
<evidence type="ECO:0000313" key="1">
    <source>
        <dbReference type="EMBL" id="KAH7854373.1"/>
    </source>
</evidence>
<keyword evidence="2" id="KW-1185">Reference proteome</keyword>